<evidence type="ECO:0000256" key="2">
    <source>
        <dbReference type="ARBA" id="ARBA00022630"/>
    </source>
</evidence>
<evidence type="ECO:0000259" key="6">
    <source>
        <dbReference type="Pfam" id="PF00441"/>
    </source>
</evidence>
<protein>
    <recommendedName>
        <fullName evidence="6">Acyl-CoA dehydrogenase/oxidase C-terminal domain-containing protein</fullName>
    </recommendedName>
</protein>
<keyword evidence="4" id="KW-0560">Oxidoreductase</keyword>
<feature type="region of interest" description="Disordered" evidence="5">
    <location>
        <begin position="32"/>
        <end position="52"/>
    </location>
</feature>
<dbReference type="InterPro" id="IPR046373">
    <property type="entry name" value="Acyl-CoA_Oxase/DH_mid-dom_sf"/>
</dbReference>
<dbReference type="SUPFAM" id="SSF56645">
    <property type="entry name" value="Acyl-CoA dehydrogenase NM domain-like"/>
    <property type="match status" value="1"/>
</dbReference>
<name>A0A918SXB6_9ACTN</name>
<dbReference type="InterPro" id="IPR009100">
    <property type="entry name" value="AcylCoA_DH/oxidase_NM_dom_sf"/>
</dbReference>
<keyword evidence="2" id="KW-0285">Flavoprotein</keyword>
<dbReference type="RefSeq" id="WP_189976069.1">
    <property type="nucleotide sequence ID" value="NZ_BMUL01000004.1"/>
</dbReference>
<keyword evidence="3" id="KW-0274">FAD</keyword>
<organism evidence="7 8">
    <name type="scientific">Streptomyces termitum</name>
    <dbReference type="NCBI Taxonomy" id="67368"/>
    <lineage>
        <taxon>Bacteria</taxon>
        <taxon>Bacillati</taxon>
        <taxon>Actinomycetota</taxon>
        <taxon>Actinomycetes</taxon>
        <taxon>Kitasatosporales</taxon>
        <taxon>Streptomycetaceae</taxon>
        <taxon>Streptomyces</taxon>
    </lineage>
</organism>
<dbReference type="InterPro" id="IPR009075">
    <property type="entry name" value="AcylCo_DH/oxidase_C"/>
</dbReference>
<dbReference type="Gene3D" id="2.40.110.10">
    <property type="entry name" value="Butyryl-CoA Dehydrogenase, subunit A, domain 2"/>
    <property type="match status" value="1"/>
</dbReference>
<evidence type="ECO:0000313" key="8">
    <source>
        <dbReference type="Proteomes" id="UP000644020"/>
    </source>
</evidence>
<dbReference type="EMBL" id="BMUL01000004">
    <property type="protein sequence ID" value="GHA75804.1"/>
    <property type="molecule type" value="Genomic_DNA"/>
</dbReference>
<comment type="similarity">
    <text evidence="1">Belongs to the acyl-CoA dehydrogenase family.</text>
</comment>
<dbReference type="Gene3D" id="1.20.140.10">
    <property type="entry name" value="Butyryl-CoA Dehydrogenase, subunit A, domain 3"/>
    <property type="match status" value="1"/>
</dbReference>
<evidence type="ECO:0000256" key="1">
    <source>
        <dbReference type="ARBA" id="ARBA00009347"/>
    </source>
</evidence>
<dbReference type="InterPro" id="IPR050741">
    <property type="entry name" value="Acyl-CoA_dehydrogenase"/>
</dbReference>
<comment type="caution">
    <text evidence="7">The sequence shown here is derived from an EMBL/GenBank/DDBJ whole genome shotgun (WGS) entry which is preliminary data.</text>
</comment>
<dbReference type="GO" id="GO:0033539">
    <property type="term" value="P:fatty acid beta-oxidation using acyl-CoA dehydrogenase"/>
    <property type="evidence" value="ECO:0007669"/>
    <property type="project" value="TreeGrafter"/>
</dbReference>
<dbReference type="PANTHER" id="PTHR48083:SF2">
    <property type="entry name" value="MEDIUM-CHAIN SPECIFIC ACYL-COA DEHYDROGENASE, MITOCHONDRIAL"/>
    <property type="match status" value="1"/>
</dbReference>
<dbReference type="InterPro" id="IPR036250">
    <property type="entry name" value="AcylCo_DH-like_C"/>
</dbReference>
<dbReference type="PANTHER" id="PTHR48083">
    <property type="entry name" value="MEDIUM-CHAIN SPECIFIC ACYL-COA DEHYDROGENASE, MITOCHONDRIAL-RELATED"/>
    <property type="match status" value="1"/>
</dbReference>
<dbReference type="GO" id="GO:0005737">
    <property type="term" value="C:cytoplasm"/>
    <property type="evidence" value="ECO:0007669"/>
    <property type="project" value="TreeGrafter"/>
</dbReference>
<sequence>MMRGAPDPYAAVPGELRELFGPELAPVLRRLGERPRGAADGPSARLGEEDAGTRDAVWATLAELGALGPRAEEERTALAGLMGAALYQSPYADTVTAAALLTATGDPAYGPLLDAAALGAAPLALAVREDGLSGPARPGALTVRREADGYAVDGRRPFTAFAADCGHLVVVGTRSDGETVLALVPREQPGVRLTRRDDIGRGDLYAVGLDRAAVSGAVHPVGALWPGVLAAARVRHAAALAGAARAAVDLAAERLRSRHAFGGPLARQQAPAHRLAALAAEAATAAAFARAQAAAADRGRDVRRGGAQALYLAGELARRAAAESVHLHGAHGMTEAGDAQLFLRRAAVDSQWLGTGTELLREAAASAPVPNPR</sequence>
<reference evidence="7" key="1">
    <citation type="journal article" date="2014" name="Int. J. Syst. Evol. Microbiol.">
        <title>Complete genome sequence of Corynebacterium casei LMG S-19264T (=DSM 44701T), isolated from a smear-ripened cheese.</title>
        <authorList>
            <consortium name="US DOE Joint Genome Institute (JGI-PGF)"/>
            <person name="Walter F."/>
            <person name="Albersmeier A."/>
            <person name="Kalinowski J."/>
            <person name="Ruckert C."/>
        </authorList>
    </citation>
    <scope>NUCLEOTIDE SEQUENCE</scope>
    <source>
        <strain evidence="7">JCM 4518</strain>
    </source>
</reference>
<accession>A0A918SXB6</accession>
<dbReference type="Pfam" id="PF00441">
    <property type="entry name" value="Acyl-CoA_dh_1"/>
    <property type="match status" value="1"/>
</dbReference>
<evidence type="ECO:0000256" key="5">
    <source>
        <dbReference type="SAM" id="MobiDB-lite"/>
    </source>
</evidence>
<proteinExistence type="inferred from homology"/>
<keyword evidence="8" id="KW-1185">Reference proteome</keyword>
<evidence type="ECO:0000256" key="4">
    <source>
        <dbReference type="ARBA" id="ARBA00023002"/>
    </source>
</evidence>
<gene>
    <name evidence="7" type="ORF">GCM10010305_18180</name>
</gene>
<dbReference type="GO" id="GO:0003995">
    <property type="term" value="F:acyl-CoA dehydrogenase activity"/>
    <property type="evidence" value="ECO:0007669"/>
    <property type="project" value="TreeGrafter"/>
</dbReference>
<evidence type="ECO:0000256" key="3">
    <source>
        <dbReference type="ARBA" id="ARBA00022827"/>
    </source>
</evidence>
<dbReference type="SUPFAM" id="SSF47203">
    <property type="entry name" value="Acyl-CoA dehydrogenase C-terminal domain-like"/>
    <property type="match status" value="1"/>
</dbReference>
<reference evidence="7" key="2">
    <citation type="submission" date="2020-09" db="EMBL/GenBank/DDBJ databases">
        <authorList>
            <person name="Sun Q."/>
            <person name="Ohkuma M."/>
        </authorList>
    </citation>
    <scope>NUCLEOTIDE SEQUENCE</scope>
    <source>
        <strain evidence="7">JCM 4518</strain>
    </source>
</reference>
<dbReference type="Proteomes" id="UP000644020">
    <property type="component" value="Unassembled WGS sequence"/>
</dbReference>
<feature type="domain" description="Acyl-CoA dehydrogenase/oxidase C-terminal" evidence="6">
    <location>
        <begin position="229"/>
        <end position="356"/>
    </location>
</feature>
<evidence type="ECO:0000313" key="7">
    <source>
        <dbReference type="EMBL" id="GHA75804.1"/>
    </source>
</evidence>
<dbReference type="AlphaFoldDB" id="A0A918SXB6"/>